<gene>
    <name evidence="1" type="ORF">WMO28_04885</name>
</gene>
<dbReference type="InterPro" id="IPR039498">
    <property type="entry name" value="NTP_transf_5"/>
</dbReference>
<evidence type="ECO:0000313" key="2">
    <source>
        <dbReference type="Proteomes" id="UP001473063"/>
    </source>
</evidence>
<keyword evidence="2" id="KW-1185">Reference proteome</keyword>
<name>A0ABV1BCD4_9FIRM</name>
<dbReference type="EMBL" id="JBBMEJ010000004">
    <property type="protein sequence ID" value="MEQ2370290.1"/>
    <property type="molecule type" value="Genomic_DNA"/>
</dbReference>
<dbReference type="RefSeq" id="WP_349056219.1">
    <property type="nucleotide sequence ID" value="NZ_JBBMEJ010000004.1"/>
</dbReference>
<comment type="caution">
    <text evidence="1">The sequence shown here is derived from an EMBL/GenBank/DDBJ whole genome shotgun (WGS) entry which is preliminary data.</text>
</comment>
<reference evidence="1 2" key="1">
    <citation type="submission" date="2024-03" db="EMBL/GenBank/DDBJ databases">
        <title>Human intestinal bacterial collection.</title>
        <authorList>
            <person name="Pauvert C."/>
            <person name="Hitch T.C.A."/>
            <person name="Clavel T."/>
        </authorList>
    </citation>
    <scope>NUCLEOTIDE SEQUENCE [LARGE SCALE GENOMIC DNA]</scope>
    <source>
        <strain evidence="1 2">CLA-JM-H16</strain>
    </source>
</reference>
<dbReference type="Proteomes" id="UP001473063">
    <property type="component" value="Unassembled WGS sequence"/>
</dbReference>
<organism evidence="1 2">
    <name type="scientific">Blautia aquisgranensis</name>
    <dbReference type="NCBI Taxonomy" id="3133153"/>
    <lineage>
        <taxon>Bacteria</taxon>
        <taxon>Bacillati</taxon>
        <taxon>Bacillota</taxon>
        <taxon>Clostridia</taxon>
        <taxon>Lachnospirales</taxon>
        <taxon>Lachnospiraceae</taxon>
        <taxon>Blautia</taxon>
    </lineage>
</organism>
<accession>A0ABV1BCD4</accession>
<protein>
    <submittedName>
        <fullName evidence="1">Nucleotidyltransferase family protein</fullName>
    </submittedName>
</protein>
<dbReference type="Pfam" id="PF14907">
    <property type="entry name" value="NTP_transf_5"/>
    <property type="match status" value="2"/>
</dbReference>
<evidence type="ECO:0000313" key="1">
    <source>
        <dbReference type="EMBL" id="MEQ2370290.1"/>
    </source>
</evidence>
<proteinExistence type="predicted"/>
<sequence length="418" mass="50724">MKQKKSATEKYRKQKEYENASRYMVYLLRGALNQTELIDSPVNCTWRMVWDLVKKNYMEALIGKYIQKYSEIVPEEIRNAGQKAYNATLYRQIYFEVEREKVVKELEEQKLAHLILKGINIAEYYPEAGTRWMSDNDILCGFIQMDDGEYHLKGKTEEELQYWKKQTQKAVQTVMEKCGYTLKEKGDCHDAYIKQPMFKFEMHHQLFKESFDDIKSQYYQNPWKRAIPDEKKPYRYYYSKEDEYLYFVTHAHKHFSVSGSGIRTLTDMYVYIKNNKSMDWNYILSQLKLLKLEDFEVLLRNTAIHVFDKEEKITTEEWNTVLYMIGSGIYGTSQNRIRHQLENLGVNKQNNRKKMWYYMKDRLWPNEEKMKKYYPFFYRHRYFRVIMPPYRVIRGILIHPGKLWTEWKILIRTVKSNS</sequence>